<name>A0AAE0ZYK4_9GAST</name>
<keyword evidence="3" id="KW-1185">Reference proteome</keyword>
<proteinExistence type="predicted"/>
<evidence type="ECO:0000256" key="1">
    <source>
        <dbReference type="SAM" id="MobiDB-lite"/>
    </source>
</evidence>
<feature type="region of interest" description="Disordered" evidence="1">
    <location>
        <begin position="1"/>
        <end position="24"/>
    </location>
</feature>
<protein>
    <submittedName>
        <fullName evidence="2">Uncharacterized protein</fullName>
    </submittedName>
</protein>
<evidence type="ECO:0000313" key="3">
    <source>
        <dbReference type="Proteomes" id="UP001283361"/>
    </source>
</evidence>
<comment type="caution">
    <text evidence="2">The sequence shown here is derived from an EMBL/GenBank/DDBJ whole genome shotgun (WGS) entry which is preliminary data.</text>
</comment>
<reference evidence="2" key="1">
    <citation type="journal article" date="2023" name="G3 (Bethesda)">
        <title>A reference genome for the long-term kleptoplast-retaining sea slug Elysia crispata morphotype clarki.</title>
        <authorList>
            <person name="Eastman K.E."/>
            <person name="Pendleton A.L."/>
            <person name="Shaikh M.A."/>
            <person name="Suttiyut T."/>
            <person name="Ogas R."/>
            <person name="Tomko P."/>
            <person name="Gavelis G."/>
            <person name="Widhalm J.R."/>
            <person name="Wisecaver J.H."/>
        </authorList>
    </citation>
    <scope>NUCLEOTIDE SEQUENCE</scope>
    <source>
        <strain evidence="2">ECLA1</strain>
    </source>
</reference>
<dbReference type="AlphaFoldDB" id="A0AAE0ZYK4"/>
<gene>
    <name evidence="2" type="ORF">RRG08_021763</name>
</gene>
<accession>A0AAE0ZYK4</accession>
<organism evidence="2 3">
    <name type="scientific">Elysia crispata</name>
    <name type="common">lettuce slug</name>
    <dbReference type="NCBI Taxonomy" id="231223"/>
    <lineage>
        <taxon>Eukaryota</taxon>
        <taxon>Metazoa</taxon>
        <taxon>Spiralia</taxon>
        <taxon>Lophotrochozoa</taxon>
        <taxon>Mollusca</taxon>
        <taxon>Gastropoda</taxon>
        <taxon>Heterobranchia</taxon>
        <taxon>Euthyneura</taxon>
        <taxon>Panpulmonata</taxon>
        <taxon>Sacoglossa</taxon>
        <taxon>Placobranchoidea</taxon>
        <taxon>Plakobranchidae</taxon>
        <taxon>Elysia</taxon>
    </lineage>
</organism>
<dbReference type="Proteomes" id="UP001283361">
    <property type="component" value="Unassembled WGS sequence"/>
</dbReference>
<dbReference type="EMBL" id="JAWDGP010003066">
    <property type="protein sequence ID" value="KAK3777652.1"/>
    <property type="molecule type" value="Genomic_DNA"/>
</dbReference>
<evidence type="ECO:0000313" key="2">
    <source>
        <dbReference type="EMBL" id="KAK3777652.1"/>
    </source>
</evidence>
<sequence length="102" mass="11927">MQRVRRTTERTQSMSPRARKSCGHDDAKCRLLGLEVGPLQVPRKLDHRSKISLWEFNHLDSCPENVMPKEYSQKHSAMRLFFTVTLYHYIQCDVHSSKVPSL</sequence>